<dbReference type="Proteomes" id="UP000054270">
    <property type="component" value="Unassembled WGS sequence"/>
</dbReference>
<dbReference type="OrthoDB" id="9450131at2759"/>
<gene>
    <name evidence="2" type="ORF">HYPSUDRAFT_703034</name>
</gene>
<dbReference type="EMBL" id="KN817521">
    <property type="protein sequence ID" value="KJA28434.1"/>
    <property type="molecule type" value="Genomic_DNA"/>
</dbReference>
<dbReference type="OMA" id="HRIIPER"/>
<feature type="region of interest" description="Disordered" evidence="1">
    <location>
        <begin position="76"/>
        <end position="112"/>
    </location>
</feature>
<feature type="compositionally biased region" description="Low complexity" evidence="1">
    <location>
        <begin position="76"/>
        <end position="85"/>
    </location>
</feature>
<evidence type="ECO:0000313" key="2">
    <source>
        <dbReference type="EMBL" id="KJA28434.1"/>
    </source>
</evidence>
<evidence type="ECO:0000256" key="1">
    <source>
        <dbReference type="SAM" id="MobiDB-lite"/>
    </source>
</evidence>
<dbReference type="AlphaFoldDB" id="A0A0D2PC37"/>
<name>A0A0D2PC37_HYPSF</name>
<reference evidence="3" key="1">
    <citation type="submission" date="2014-04" db="EMBL/GenBank/DDBJ databases">
        <title>Evolutionary Origins and Diversification of the Mycorrhizal Mutualists.</title>
        <authorList>
            <consortium name="DOE Joint Genome Institute"/>
            <consortium name="Mycorrhizal Genomics Consortium"/>
            <person name="Kohler A."/>
            <person name="Kuo A."/>
            <person name="Nagy L.G."/>
            <person name="Floudas D."/>
            <person name="Copeland A."/>
            <person name="Barry K.W."/>
            <person name="Cichocki N."/>
            <person name="Veneault-Fourrey C."/>
            <person name="LaButti K."/>
            <person name="Lindquist E.A."/>
            <person name="Lipzen A."/>
            <person name="Lundell T."/>
            <person name="Morin E."/>
            <person name="Murat C."/>
            <person name="Riley R."/>
            <person name="Ohm R."/>
            <person name="Sun H."/>
            <person name="Tunlid A."/>
            <person name="Henrissat B."/>
            <person name="Grigoriev I.V."/>
            <person name="Hibbett D.S."/>
            <person name="Martin F."/>
        </authorList>
    </citation>
    <scope>NUCLEOTIDE SEQUENCE [LARGE SCALE GENOMIC DNA]</scope>
    <source>
        <strain evidence="3">FD-334 SS-4</strain>
    </source>
</reference>
<accession>A0A0D2PC37</accession>
<sequence>MTMIIMPLVTPILVNYHPLTSSTQLAAALGPDNVPYTTEIATIPCAGVRISHGSLTGLLAWRLVVSNPLQIKPPRRTWWGTGDTTRQNEKAHYGTHRPPPTKHSNSDSEFTHPDMPPPKIWAAASTTSLPMKGGLSRHSNAEVHRIIPERPQSAMTVFDFPRYQAEEMEHGRQSSLGANLMQRNPAVATNFILDTSLPYSIISRDTLAALGYSPDLFPSPHADPHALDYDGSSEARNPDLIVSLSIQGVTTRVRIARPGEASRLGVQYLRDASVSVFFPRNGDGVGPVLYYESARLLRDVPLTITALPDHGRAGKPTLPQRVRALFGLS</sequence>
<organism evidence="2 3">
    <name type="scientific">Hypholoma sublateritium (strain FD-334 SS-4)</name>
    <dbReference type="NCBI Taxonomy" id="945553"/>
    <lineage>
        <taxon>Eukaryota</taxon>
        <taxon>Fungi</taxon>
        <taxon>Dikarya</taxon>
        <taxon>Basidiomycota</taxon>
        <taxon>Agaricomycotina</taxon>
        <taxon>Agaricomycetes</taxon>
        <taxon>Agaricomycetidae</taxon>
        <taxon>Agaricales</taxon>
        <taxon>Agaricineae</taxon>
        <taxon>Strophariaceae</taxon>
        <taxon>Hypholoma</taxon>
    </lineage>
</organism>
<proteinExistence type="predicted"/>
<keyword evidence="3" id="KW-1185">Reference proteome</keyword>
<dbReference type="STRING" id="945553.A0A0D2PC37"/>
<evidence type="ECO:0000313" key="3">
    <source>
        <dbReference type="Proteomes" id="UP000054270"/>
    </source>
</evidence>
<protein>
    <submittedName>
        <fullName evidence="2">Uncharacterized protein</fullName>
    </submittedName>
</protein>